<sequence length="1463" mass="162944">GPDRKLPECILDVGVGSLLPLPESCSRGLSAMPEGSHSVLHQGPMGEESPQLSSPLSTSEHDQANVDLGPDCYGRLCVEPLDGEGERPVSLVSTLSSGSSRDSHSLFGSTVALPSSTTPPMQSEKDIDLELSPSEGSGERAGDQGPTLTGSGGRWQEQLEPRVISHQWNNNNATSNRKAGGEIPHIPASPVVTDAMAPNPKLTYVDRVVMEIIETERMYVRDLRSIVEDYLAHIIDMNNLPIRPEQVCALFGNIEDIYEFNSELLQSLDMCENDPVAIAQCFVDKSEYFEIYTQYCTNYPNSVAALTDCMRSKTLAKFFRDRQASLKRSLPLGSYLLKPVQRILKYHLLLQEIAKHFDPDEEGYEVVQEAIDTMTGVAWYINDMKRKHEHAVRVQEIQSLLINWKGPDLTTYGELVLEGTFHVLRAKNTRTLFLFEKMLLITKKRGEHYVYKIHISCSTLMLLDSAKDPLLFSVIHFKHPKQPHTVQAKSVEEKRLWAHHIKRLILENHNTIVPQKAKETILDNSNYPGKYHYSPERLKKTESYQAEDFCLGGRNGRRRSEPAKQIMRSTKGWYLVGGLFISPDVHCSLGQCAVHWPCNNKPHVCDFTLQHADSEGALLGERCSLQPAASVSTLASSVGEPQAERPCVEDLFPRRDSLEQLSPTDSDPKLGSSPSEGGLKLEKAKDEEEEGESYKEDILMGQDQVADFASSVLAAISCWHYRARALLSTHFTTDDQNGDMAELKTTPREEAEASRREEKHVNVKETPTTQVNAEELCPLDRVPQARKSDELEVLYSQCPESPVSPLQEEALTPEPQDTSRETGEEEEGESDSSGLQVEETSALTSGELSEEEEESHSDDKSILPSSVLDQASVIAERFISSLSRRSSLVSEDLGSLACPSPSVESDAFKSPSACMDFEKQTQMFASSSPELQETTEANLSTPANVSALEALIDGERRSTLSKQDRLLIHKIRRYYEHAEHQDANFSIKRRESLSYIPAGLVRHLSRQLNNVPQEHAIPVHRKGLSRNRPTSWSVFDLPGLDKSQNTDTPQKAELQGPAEAKTRSQSITDASTTEEEFRPASDMLKVWQDMEEETQEVQQTAEEKLNDSRSNTSEVKTSKQPPQILEESEISTASDGSSISSPTTTCLPVEGGSCPDSKTCGSPTSQVNHGHLPKMISFRTSMEEDQILQDMGKMKNKVFQLARQYSQRIKNNRPIIWQRNRETANQQAFKNMSAVQEEKMQLRKKGKPNLRLSLNTCDQAVIHEERSSPVQTLSSGASSQSTVTGPESPQPDAFHWPDVQELRTKYTETSCSTKVTRSYTVPNGMLEFCTNRCNGCSHKYNSSSDLHKALTDCPTSMMEDWPQSQSQPQLRPLLCRWSSLDHMLGSLPLHEVQNLQDPVRTCYTGSQVCLLKGETGKLQDGDDLLQEGSDGATKPAALSSGKMTESNLVKSLREKFQSLSTSS</sequence>
<dbReference type="Proteomes" id="UP000831701">
    <property type="component" value="Chromosome 9"/>
</dbReference>
<gene>
    <name evidence="1" type="ORF">L3Q82_026663</name>
</gene>
<dbReference type="EMBL" id="CM041539">
    <property type="protein sequence ID" value="KAI3367841.1"/>
    <property type="molecule type" value="Genomic_DNA"/>
</dbReference>
<protein>
    <submittedName>
        <fullName evidence="1">Uncharacterized protein</fullName>
    </submittedName>
</protein>
<name>A0ACB8WJ49_9TELE</name>
<reference evidence="1" key="1">
    <citation type="submission" date="2022-04" db="EMBL/GenBank/DDBJ databases">
        <title>Jade perch genome.</title>
        <authorList>
            <person name="Chao B."/>
        </authorList>
    </citation>
    <scope>NUCLEOTIDE SEQUENCE</scope>
    <source>
        <strain evidence="1">CB-2022</strain>
    </source>
</reference>
<evidence type="ECO:0000313" key="2">
    <source>
        <dbReference type="Proteomes" id="UP000831701"/>
    </source>
</evidence>
<organism evidence="1 2">
    <name type="scientific">Scortum barcoo</name>
    <name type="common">barcoo grunter</name>
    <dbReference type="NCBI Taxonomy" id="214431"/>
    <lineage>
        <taxon>Eukaryota</taxon>
        <taxon>Metazoa</taxon>
        <taxon>Chordata</taxon>
        <taxon>Craniata</taxon>
        <taxon>Vertebrata</taxon>
        <taxon>Euteleostomi</taxon>
        <taxon>Actinopterygii</taxon>
        <taxon>Neopterygii</taxon>
        <taxon>Teleostei</taxon>
        <taxon>Neoteleostei</taxon>
        <taxon>Acanthomorphata</taxon>
        <taxon>Eupercaria</taxon>
        <taxon>Centrarchiformes</taxon>
        <taxon>Terapontoidei</taxon>
        <taxon>Terapontidae</taxon>
        <taxon>Scortum</taxon>
    </lineage>
</organism>
<evidence type="ECO:0000313" key="1">
    <source>
        <dbReference type="EMBL" id="KAI3367841.1"/>
    </source>
</evidence>
<accession>A0ACB8WJ49</accession>
<keyword evidence="2" id="KW-1185">Reference proteome</keyword>
<proteinExistence type="predicted"/>
<feature type="non-terminal residue" evidence="1">
    <location>
        <position position="1"/>
    </location>
</feature>
<comment type="caution">
    <text evidence="1">The sequence shown here is derived from an EMBL/GenBank/DDBJ whole genome shotgun (WGS) entry which is preliminary data.</text>
</comment>